<dbReference type="Gene3D" id="3.40.850.10">
    <property type="entry name" value="Kinesin motor domain"/>
    <property type="match status" value="2"/>
</dbReference>
<dbReference type="GO" id="GO:0003779">
    <property type="term" value="F:actin binding"/>
    <property type="evidence" value="ECO:0007669"/>
    <property type="project" value="UniProtKB-KW"/>
</dbReference>
<feature type="domain" description="Dilute" evidence="20">
    <location>
        <begin position="1475"/>
        <end position="1709"/>
    </location>
</feature>
<dbReference type="FunFam" id="1.20.5.190:FF:000006">
    <property type="entry name" value="Myosin VA"/>
    <property type="match status" value="1"/>
</dbReference>
<dbReference type="GO" id="GO:0003774">
    <property type="term" value="F:cytoskeletal motor activity"/>
    <property type="evidence" value="ECO:0007669"/>
    <property type="project" value="UniProtKB-UniRule"/>
</dbReference>
<dbReference type="GO" id="GO:0016459">
    <property type="term" value="C:myosin complex"/>
    <property type="evidence" value="ECO:0007669"/>
    <property type="project" value="UniProtKB-KW"/>
</dbReference>
<evidence type="ECO:0000256" key="8">
    <source>
        <dbReference type="ARBA" id="ARBA00023123"/>
    </source>
</evidence>
<name>A0A8D1QKX1_PIG</name>
<evidence type="ECO:0000256" key="15">
    <source>
        <dbReference type="ARBA" id="ARBA00076270"/>
    </source>
</evidence>
<feature type="coiled-coil region" evidence="17">
    <location>
        <begin position="859"/>
        <end position="1049"/>
    </location>
</feature>
<dbReference type="PROSITE" id="PS51844">
    <property type="entry name" value="SH3_LIKE"/>
    <property type="match status" value="1"/>
</dbReference>
<comment type="similarity">
    <text evidence="1 16">Belongs to the TRAFAC class myosin-kinesin ATPase superfamily. Myosin family.</text>
</comment>
<evidence type="ECO:0000256" key="18">
    <source>
        <dbReference type="SAM" id="MobiDB-lite"/>
    </source>
</evidence>
<keyword evidence="10 16" id="KW-0009">Actin-binding</keyword>
<dbReference type="InterPro" id="IPR004009">
    <property type="entry name" value="SH3_Myosin"/>
</dbReference>
<evidence type="ECO:0000256" key="11">
    <source>
        <dbReference type="ARBA" id="ARBA00048778"/>
    </source>
</evidence>
<dbReference type="Gene3D" id="1.20.58.530">
    <property type="match status" value="1"/>
</dbReference>
<comment type="subunit">
    <text evidence="13">May be a homodimer, which associates with multiple calmodulin or myosin light chains. Interacts with RIPL2, the interaction is required for its role in dendrite formation. Interacts with MLPH. Interacts with SYTL4. Interacts with MYRIP. Interacts with RAB10; mediates the transport to the plasma membrane of SLC2A4/GLUT4 storage vesicles. Interacts with FMR1; this interaction occurs in association with polyribosome.</text>
</comment>
<dbReference type="FunFam" id="3.40.850.10:FF:000089">
    <property type="entry name" value="Myosin VC"/>
    <property type="match status" value="1"/>
</dbReference>
<evidence type="ECO:0000256" key="3">
    <source>
        <dbReference type="ARBA" id="ARBA00022737"/>
    </source>
</evidence>
<dbReference type="InterPro" id="IPR001609">
    <property type="entry name" value="Myosin_head_motor_dom-like"/>
</dbReference>
<dbReference type="Pfam" id="PF00612">
    <property type="entry name" value="IQ"/>
    <property type="match status" value="6"/>
</dbReference>
<dbReference type="PANTHER" id="PTHR13140:SF273">
    <property type="entry name" value="UNCONVENTIONAL MYOSIN-VA"/>
    <property type="match status" value="1"/>
</dbReference>
<evidence type="ECO:0000313" key="23">
    <source>
        <dbReference type="Ensembl" id="ENSSSCP00055018668.1"/>
    </source>
</evidence>
<proteinExistence type="inferred from homology"/>
<keyword evidence="6" id="KW-0112">Calmodulin-binding</keyword>
<dbReference type="GO" id="GO:0005516">
    <property type="term" value="F:calmodulin binding"/>
    <property type="evidence" value="ECO:0007669"/>
    <property type="project" value="UniProtKB-KW"/>
</dbReference>
<dbReference type="GO" id="GO:0003824">
    <property type="term" value="F:catalytic activity"/>
    <property type="evidence" value="ECO:0007669"/>
    <property type="project" value="UniProtKB-ARBA"/>
</dbReference>
<dbReference type="FunFam" id="3.30.70.1590:FF:000003">
    <property type="entry name" value="Myosin-Va isoform 1"/>
    <property type="match status" value="1"/>
</dbReference>
<dbReference type="InterPro" id="IPR036961">
    <property type="entry name" value="Kinesin_motor_dom_sf"/>
</dbReference>
<dbReference type="PANTHER" id="PTHR13140">
    <property type="entry name" value="MYOSIN"/>
    <property type="match status" value="1"/>
</dbReference>
<dbReference type="SMART" id="SM01132">
    <property type="entry name" value="DIL"/>
    <property type="match status" value="1"/>
</dbReference>
<evidence type="ECO:0000256" key="6">
    <source>
        <dbReference type="ARBA" id="ARBA00022860"/>
    </source>
</evidence>
<gene>
    <name evidence="23" type="primary">MYO5A</name>
</gene>
<evidence type="ECO:0000256" key="13">
    <source>
        <dbReference type="ARBA" id="ARBA00062743"/>
    </source>
</evidence>
<dbReference type="PRINTS" id="PR00193">
    <property type="entry name" value="MYOSINHEAVY"/>
</dbReference>
<feature type="coiled-coil region" evidence="17">
    <location>
        <begin position="1099"/>
        <end position="1175"/>
    </location>
</feature>
<dbReference type="Gene3D" id="1.20.120.720">
    <property type="entry name" value="Myosin VI head, motor domain, U50 subdomain"/>
    <property type="match status" value="1"/>
</dbReference>
<feature type="coiled-coil region" evidence="17">
    <location>
        <begin position="1280"/>
        <end position="1380"/>
    </location>
</feature>
<feature type="binding site" evidence="16">
    <location>
        <begin position="161"/>
        <end position="168"/>
    </location>
    <ligand>
        <name>ATP</name>
        <dbReference type="ChEBI" id="CHEBI:30616"/>
    </ligand>
</feature>
<evidence type="ECO:0000256" key="16">
    <source>
        <dbReference type="PROSITE-ProRule" id="PRU00782"/>
    </source>
</evidence>
<evidence type="ECO:0000259" key="21">
    <source>
        <dbReference type="PROSITE" id="PS51456"/>
    </source>
</evidence>
<keyword evidence="19" id="KW-0812">Transmembrane</keyword>
<sequence length="1754" mass="204353">CEKIDLYFARVWIPDPEEVWKSAELLKDYKPGDKVLLLHLEDGKDLEYRLDPKTKELPHLRNPDILVGENDLTALSYLHEPAVLHNLRVRFIDSKLIYTYCGIVLVAINPYEQLPIYGEDIINAYSGQNMGDMDPHIFAVAEEAYKQMARDERNQSIIVSGESGAGKTVSAKYAMRYFATVSGSASEANVEEKVLASNPIMESIGNAKTTRNDNSSRFGKYIEIGFDKRYRIIGANMRTYLLEKSRVVFQAEEERNYHIFYQLCASAKLPEFNMLRLGNANNFNYTKQGGSPMIEGVDDAKEMAHTRQACTLLGIFIHFFFFFFFFFFETYIKPISKLQATNARDALAKHIYAKLFNWIVDHVNQALHSAVKQHSFIGVLDIYGFETFEINSFEQFCINYANEKLQQQFNMHVFKLEQEEYMKEQIPWTLIDFYDNQPCINLIESKLGILDLLDEECKMPKGTDDTWAQKLYNTHLNKCALFEKPRLSNKAFIIQHFADKVEYQCEGFLEKNKDTVFEEQIKVLKSSKFKMLPELFQDDEKAISPTSATSSGRTPLTRTPSKPTKGRPGQMAKEHKKTVGHQFRNSLHLLMETLNATTPHYVRCIKPNDFKFPFTFDEKRAVQQLRACGVLETIRISAAGFPSRWTYQEFFSRYRVLMKQKDVLSDRKQTCKNVLEKLILDKDKYQFGKTKIFFRAGQVAYLEKLRADKLRAACIRIQKTIRGWLLRKKYLRMRKAAITVQRYVRGHQARCYAKFLRRTKAATIIQKYWRMYTVRRRYKIRRTATIVLQSYLRGYLARNRYRKILREHKAVIIQKWVRGWLARTYYKRSMHAIIYLQCCFRRMMAKRELKKLKIEARSVERYKKLHIGMENKIMQLQRKVDEQNKDYKCLMEKLTNLEGIYNTETEKLRSDLERLQLSEEEARIATGRVLSLQEEIAKLRKDLEQTQSEKKSIEERADRYKQETEQLVSDLKEENSLLKQEKEALNHLIVEQAKEMTETMEKKLVEETKQLELDLNDERLRYQNLLNEFSRLEERYDDLKEEMTLMVNVPKPGHKRTDSTHSSNESEYTFSSEIAETEDIPSRTEEPSEKKVPLDMSLFLKLQKRVTELEQEKQVMQDELDRKEEQVLRSKAKEEERPQIRGAELEYESLKRQELESENKKLKNELNELRKALSEKSAPEMTAPGAPAYRVLMEQLTSVSEELDVRKEEVLILRSQLVSQKEAIQPKNTMTDSTILLEDVQKMKDKGEIAQAYIGLKETNRSPAMDCHELNEDGELWLVYEGLKQANRLLESQLQSQKRSHENEAEALRGEIQSLKEENNRQQQLLAQNLQLPPEARIEASLQHEITRLTNENLDLMEQLEKQDKTVRKLKKQLKVFAKKIGELEVGQMENISPGQIIDEPIRPVNIPRKEKDFQGMLEYKKEDEQKLVKNLILELKPRGVAVNLIPGLPAYILFMCVRHADYLNDDQKVRSLLTSTINSIKKVLKVSTWEFSFLRHELSCHDLAIQIYQQLVRVLENILQPMIVSGMLEHETIQGVSGVKPTGLRKRTSSIADEGTYTLDSILRQLNSFHSVMCQHGMDPELIKQVVKQMFYIVGAVTLNNLLLRKDMCSWSKGMQIRYNVSQLEEWLRDKNLMNSGAKETLEPLIQAAQLLQVKKKTDDDAEAICSMCNALTTAQIVKVLNLYTPVNEFEERVSVSFIRTIQMRLRDRKDSPQLLMDAKHIFPVTFPFNPSSLALETIQIPASLGLGFISRV</sequence>
<accession>A0A8D1QKX1</accession>
<dbReference type="FunFam" id="1.20.5.190:FF:000001">
    <property type="entry name" value="unconventional myosin-Va"/>
    <property type="match status" value="2"/>
</dbReference>
<feature type="compositionally biased region" description="Polar residues" evidence="18">
    <location>
        <begin position="1060"/>
        <end position="1074"/>
    </location>
</feature>
<dbReference type="Gene3D" id="3.30.70.1590">
    <property type="match status" value="1"/>
</dbReference>
<evidence type="ECO:0000259" key="20">
    <source>
        <dbReference type="PROSITE" id="PS51126"/>
    </source>
</evidence>
<dbReference type="SMART" id="SM00242">
    <property type="entry name" value="MYSc"/>
    <property type="match status" value="1"/>
</dbReference>
<dbReference type="Proteomes" id="UP000694724">
    <property type="component" value="Unplaced"/>
</dbReference>
<dbReference type="GO" id="GO:0031410">
    <property type="term" value="C:cytoplasmic vesicle"/>
    <property type="evidence" value="ECO:0007669"/>
    <property type="project" value="UniProtKB-ARBA"/>
</dbReference>
<dbReference type="InterPro" id="IPR058662">
    <property type="entry name" value="Myo5a/b_dom"/>
</dbReference>
<evidence type="ECO:0000256" key="14">
    <source>
        <dbReference type="ARBA" id="ARBA00068036"/>
    </source>
</evidence>
<evidence type="ECO:0000256" key="17">
    <source>
        <dbReference type="SAM" id="Coils"/>
    </source>
</evidence>
<dbReference type="InterPro" id="IPR036103">
    <property type="entry name" value="MYSc_Myo5"/>
</dbReference>
<dbReference type="FunFam" id="1.20.58.530:FF:000002">
    <property type="entry name" value="Class V myosin"/>
    <property type="match status" value="1"/>
</dbReference>
<keyword evidence="19" id="KW-0472">Membrane</keyword>
<evidence type="ECO:0000256" key="5">
    <source>
        <dbReference type="ARBA" id="ARBA00022840"/>
    </source>
</evidence>
<dbReference type="SUPFAM" id="SSF52540">
    <property type="entry name" value="P-loop containing nucleoside triphosphate hydrolases"/>
    <property type="match status" value="3"/>
</dbReference>
<dbReference type="SMART" id="SM00015">
    <property type="entry name" value="IQ"/>
    <property type="match status" value="6"/>
</dbReference>
<feature type="domain" description="Myosin motor" evidence="21">
    <location>
        <begin position="67"/>
        <end position="707"/>
    </location>
</feature>
<keyword evidence="8 16" id="KW-0518">Myosin</keyword>
<evidence type="ECO:0000256" key="10">
    <source>
        <dbReference type="ARBA" id="ARBA00023203"/>
    </source>
</evidence>
<reference evidence="23" key="1">
    <citation type="submission" date="2025-08" db="UniProtKB">
        <authorList>
            <consortium name="Ensembl"/>
        </authorList>
    </citation>
    <scope>IDENTIFICATION</scope>
</reference>
<dbReference type="InterPro" id="IPR000048">
    <property type="entry name" value="IQ_motif_EF-hand-BS"/>
</dbReference>
<feature type="compositionally biased region" description="Polar residues" evidence="18">
    <location>
        <begin position="544"/>
        <end position="562"/>
    </location>
</feature>
<keyword evidence="3" id="KW-0677">Repeat</keyword>
<dbReference type="PROSITE" id="PS51456">
    <property type="entry name" value="MYOSIN_MOTOR"/>
    <property type="match status" value="1"/>
</dbReference>
<dbReference type="PROSITE" id="PS51126">
    <property type="entry name" value="DILUTE"/>
    <property type="match status" value="1"/>
</dbReference>
<comment type="function">
    <text evidence="12">Processive actin-based motor that can move in large steps approximating the 36-nm pseudo-repeat of the actin filament. Can hydrolyze ATP in the presence of actin, which is essential for its function as a motor protein. Involved in melanosome transport. Also mediates the transport of vesicles to the plasma membrane. May also be required for some polarization process involved in dendrite formation.</text>
</comment>
<organism evidence="23 24">
    <name type="scientific">Sus scrofa</name>
    <name type="common">Pig</name>
    <dbReference type="NCBI Taxonomy" id="9823"/>
    <lineage>
        <taxon>Eukaryota</taxon>
        <taxon>Metazoa</taxon>
        <taxon>Chordata</taxon>
        <taxon>Craniata</taxon>
        <taxon>Vertebrata</taxon>
        <taxon>Euteleostomi</taxon>
        <taxon>Mammalia</taxon>
        <taxon>Eutheria</taxon>
        <taxon>Laurasiatheria</taxon>
        <taxon>Artiodactyla</taxon>
        <taxon>Suina</taxon>
        <taxon>Suidae</taxon>
        <taxon>Sus</taxon>
    </lineage>
</organism>
<dbReference type="Gene3D" id="1.10.10.820">
    <property type="match status" value="1"/>
</dbReference>
<comment type="catalytic activity">
    <reaction evidence="11">
        <text>ATP + H2O = ADP + phosphate + H(+)</text>
        <dbReference type="Rhea" id="RHEA:13065"/>
        <dbReference type="ChEBI" id="CHEBI:15377"/>
        <dbReference type="ChEBI" id="CHEBI:15378"/>
        <dbReference type="ChEBI" id="CHEBI:30616"/>
        <dbReference type="ChEBI" id="CHEBI:43474"/>
        <dbReference type="ChEBI" id="CHEBI:456216"/>
    </reaction>
    <physiologicalReaction direction="left-to-right" evidence="11">
        <dbReference type="Rhea" id="RHEA:13066"/>
    </physiologicalReaction>
</comment>
<dbReference type="CDD" id="cd01380">
    <property type="entry name" value="MYSc_Myo5"/>
    <property type="match status" value="1"/>
</dbReference>
<feature type="region of interest" description="Disordered" evidence="18">
    <location>
        <begin position="542"/>
        <end position="578"/>
    </location>
</feature>
<feature type="domain" description="Myosin N-terminal SH3-like" evidence="22">
    <location>
        <begin position="6"/>
        <end position="58"/>
    </location>
</feature>
<feature type="compositionally biased region" description="Basic and acidic residues" evidence="18">
    <location>
        <begin position="1080"/>
        <end position="1091"/>
    </location>
</feature>
<dbReference type="GO" id="GO:0005524">
    <property type="term" value="F:ATP binding"/>
    <property type="evidence" value="ECO:0007669"/>
    <property type="project" value="UniProtKB-UniRule"/>
</dbReference>
<dbReference type="InterPro" id="IPR027417">
    <property type="entry name" value="P-loop_NTPase"/>
</dbReference>
<protein>
    <recommendedName>
        <fullName evidence="14">Unconventional myosin-Va</fullName>
    </recommendedName>
    <alternativeName>
        <fullName evidence="15">Dilute myosin heavy chain, non-muscle</fullName>
    </alternativeName>
</protein>
<evidence type="ECO:0000256" key="12">
    <source>
        <dbReference type="ARBA" id="ARBA00054098"/>
    </source>
</evidence>
<evidence type="ECO:0000256" key="9">
    <source>
        <dbReference type="ARBA" id="ARBA00023175"/>
    </source>
</evidence>
<dbReference type="GO" id="GO:0030050">
    <property type="term" value="P:vesicle transport along actin filament"/>
    <property type="evidence" value="ECO:0007669"/>
    <property type="project" value="UniProtKB-ARBA"/>
</dbReference>
<keyword evidence="9 16" id="KW-0505">Motor protein</keyword>
<dbReference type="Ensembl" id="ENSSSCT00055023607.1">
    <property type="protein sequence ID" value="ENSSSCP00055018668.1"/>
    <property type="gene ID" value="ENSSSCG00055011315.1"/>
</dbReference>
<evidence type="ECO:0000256" key="4">
    <source>
        <dbReference type="ARBA" id="ARBA00022741"/>
    </source>
</evidence>
<evidence type="ECO:0000256" key="1">
    <source>
        <dbReference type="ARBA" id="ARBA00008314"/>
    </source>
</evidence>
<evidence type="ECO:0000313" key="24">
    <source>
        <dbReference type="Proteomes" id="UP000694724"/>
    </source>
</evidence>
<dbReference type="Pfam" id="PF00063">
    <property type="entry name" value="Myosin_head"/>
    <property type="match status" value="2"/>
</dbReference>
<dbReference type="CDD" id="cd23767">
    <property type="entry name" value="IQCD"/>
    <property type="match status" value="1"/>
</dbReference>
<dbReference type="FunFam" id="1.10.10.820:FF:000001">
    <property type="entry name" value="Myosin heavy chain"/>
    <property type="match status" value="1"/>
</dbReference>
<dbReference type="PROSITE" id="PS50096">
    <property type="entry name" value="IQ"/>
    <property type="match status" value="6"/>
</dbReference>
<evidence type="ECO:0000256" key="19">
    <source>
        <dbReference type="SAM" id="Phobius"/>
    </source>
</evidence>
<evidence type="ECO:0000259" key="22">
    <source>
        <dbReference type="PROSITE" id="PS51844"/>
    </source>
</evidence>
<keyword evidence="19" id="KW-1133">Transmembrane helix</keyword>
<dbReference type="Gene3D" id="1.20.5.190">
    <property type="match status" value="3"/>
</dbReference>
<keyword evidence="2" id="KW-0597">Phosphoprotein</keyword>
<feature type="region of interest" description="Disordered" evidence="18">
    <location>
        <begin position="1050"/>
        <end position="1091"/>
    </location>
</feature>
<keyword evidence="5 16" id="KW-0067">ATP-binding</keyword>
<dbReference type="Pfam" id="PF01843">
    <property type="entry name" value="DIL"/>
    <property type="match status" value="1"/>
</dbReference>
<evidence type="ECO:0000256" key="7">
    <source>
        <dbReference type="ARBA" id="ARBA00023054"/>
    </source>
</evidence>
<dbReference type="InterPro" id="IPR002710">
    <property type="entry name" value="Dilute_dom"/>
</dbReference>
<dbReference type="Pfam" id="PF25966">
    <property type="entry name" value="Myo5a"/>
    <property type="match status" value="1"/>
</dbReference>
<feature type="region of interest" description="Actin-binding" evidence="16">
    <location>
        <begin position="587"/>
        <end position="609"/>
    </location>
</feature>
<evidence type="ECO:0000256" key="2">
    <source>
        <dbReference type="ARBA" id="ARBA00022553"/>
    </source>
</evidence>
<keyword evidence="4 16" id="KW-0547">Nucleotide-binding</keyword>
<feature type="transmembrane region" description="Helical" evidence="19">
    <location>
        <begin position="309"/>
        <end position="328"/>
    </location>
</feature>
<keyword evidence="7 17" id="KW-0175">Coiled coil</keyword>